<feature type="compositionally biased region" description="Acidic residues" evidence="1">
    <location>
        <begin position="425"/>
        <end position="450"/>
    </location>
</feature>
<dbReference type="Gene3D" id="1.10.3210.40">
    <property type="match status" value="1"/>
</dbReference>
<feature type="compositionally biased region" description="Basic and acidic residues" evidence="1">
    <location>
        <begin position="935"/>
        <end position="945"/>
    </location>
</feature>
<keyword evidence="3" id="KW-0614">Plasmid</keyword>
<name>A0A0C5GRZ5_VIBPH</name>
<dbReference type="InterPro" id="IPR011119">
    <property type="entry name" value="Unchr_helicase_relaxase_TraI"/>
</dbReference>
<proteinExistence type="predicted"/>
<evidence type="ECO:0000313" key="3">
    <source>
        <dbReference type="EMBL" id="AJP18232.1"/>
    </source>
</evidence>
<evidence type="ECO:0000256" key="1">
    <source>
        <dbReference type="SAM" id="MobiDB-lite"/>
    </source>
</evidence>
<feature type="compositionally biased region" description="Basic and acidic residues" evidence="1">
    <location>
        <begin position="868"/>
        <end position="886"/>
    </location>
</feature>
<evidence type="ECO:0000259" key="2">
    <source>
        <dbReference type="Pfam" id="PF07514"/>
    </source>
</evidence>
<reference evidence="3" key="1">
    <citation type="journal article" date="2015" name="Antimicrob. Agents Chemother.">
        <title>Complete nucleotide sequence of a conjugative plasmid carrying bla(PER-1).</title>
        <authorList>
            <person name="Li R."/>
            <person name="Wong M.H."/>
            <person name="Zhou Y."/>
            <person name="Chan E.W."/>
            <person name="Chen S."/>
        </authorList>
    </citation>
    <scope>NUCLEOTIDE SEQUENCE</scope>
    <source>
        <strain evidence="3">V36</strain>
        <plasmid evidence="3">pVPH1</plasmid>
    </source>
</reference>
<feature type="compositionally biased region" description="Basic and acidic residues" evidence="1">
    <location>
        <begin position="789"/>
        <end position="813"/>
    </location>
</feature>
<dbReference type="EMBL" id="KP688397">
    <property type="protein sequence ID" value="AJP18232.1"/>
    <property type="molecule type" value="Genomic_DNA"/>
</dbReference>
<feature type="region of interest" description="Disordered" evidence="1">
    <location>
        <begin position="789"/>
        <end position="953"/>
    </location>
</feature>
<dbReference type="AlphaFoldDB" id="A0A0C5GRZ5"/>
<feature type="compositionally biased region" description="Basic and acidic residues" evidence="1">
    <location>
        <begin position="495"/>
        <end position="507"/>
    </location>
</feature>
<feature type="region of interest" description="Disordered" evidence="1">
    <location>
        <begin position="550"/>
        <end position="605"/>
    </location>
</feature>
<feature type="region of interest" description="Disordered" evidence="1">
    <location>
        <begin position="423"/>
        <end position="525"/>
    </location>
</feature>
<feature type="compositionally biased region" description="Polar residues" evidence="1">
    <location>
        <begin position="593"/>
        <end position="603"/>
    </location>
</feature>
<geneLocation type="plasmid" evidence="3">
    <name>pVPH1</name>
</geneLocation>
<organism evidence="3">
    <name type="scientific">Vibrio parahaemolyticus</name>
    <dbReference type="NCBI Taxonomy" id="670"/>
    <lineage>
        <taxon>Bacteria</taxon>
        <taxon>Pseudomonadati</taxon>
        <taxon>Pseudomonadota</taxon>
        <taxon>Gammaproteobacteria</taxon>
        <taxon>Vibrionales</taxon>
        <taxon>Vibrionaceae</taxon>
        <taxon>Vibrio</taxon>
    </lineage>
</organism>
<dbReference type="Pfam" id="PF07514">
    <property type="entry name" value="TraI_2"/>
    <property type="match status" value="1"/>
</dbReference>
<dbReference type="NCBIfam" id="NF041494">
    <property type="entry name" value="MobH"/>
    <property type="match status" value="1"/>
</dbReference>
<feature type="domain" description="Uncharacterised" evidence="2">
    <location>
        <begin position="58"/>
        <end position="364"/>
    </location>
</feature>
<sequence>MRTEKAQVNKNQMISSAFKKLFGGRGEKKVEVVASQVRDLADEEIPRYPPFAKGLPMAPVDKVLQTQNELIQKIRSTLGFTQEEYDRLVMPVIGRYAAFVHLLPASEAHHHRGAGGLFRHGLEVAFWATQASESVIFSISGSPRERRNNEPRWRLACCFSGLLHDVGKPLSDVVITNSDGSKTWNPYSETLVDWAKRHNVSRYFLRWRDREHKRHEQFSLLTVERILTPEALEFLADPGKDIVESMLQAISGLRINDPVTKLMLKADGESVSRDLKQNRLDVDEFAYGVPVERYVFDALRRLVKTGKWKVNEPGAKVWHLHQGVFITWKQGASDIYDLLTEDKIPGIPRDPDTLADILIERGFALKNVLPEHGKDVFYRYWEVIPELPQEGEEVTGKIKMQMLRLESSELVFTTEPPAAIAGEVIGDEDEQELDASELDDDAPEDGDENSDSLTATPEPIGSLDDGFEIPDFMAAPPSTDSQSSEPKGGTSTDTKTSKNDDKADAPKEPSAQEIAQTAAPLALDDPLKGLKDAGGALGVCDFPFDAFGLNTEPDTTQKDKAETPNVPTEQSEEDTSLPGIDNIRSGKKRQPKASANTAASLSPNEFFGPEPSAIFDAPPMPPEDMFAPIDAVPLDAYDYSHEMEEREEFVPTEHFQDAETYSFSQQDKSSDVDVRGHLENVLSGYGAAESILKEAIIPVLDGHKTLGEVLCFMKKKAVILYPEGARALGAPAEVLNTLFDAGAIVPDPVHPNRKVHDFSGIKGLLLSSDISDVIKAAIEQAEKDFDPIREVSALNDKRQSGKKAEKAHSEKKVKSQKTNQSTPKKPKPAMDISALLPGEQTGGRSSENKRIAQQTAQGKKGTAAKTQTEQHKNESENSASNEEKQNVSRLPKRQKPKTTVNKPPKETRPVSLDFDSDLELPMTKVVGQIDLEDEEPKKPQKAKEISDEDFLPPQSDIDAEEAIRLLKEMIKNQKGRWLVGPVIKEDGCLVTSDKALEKVTGECTNLSKSMLRALLASGQRRPRMTIRQGNLRLEVE</sequence>
<gene>
    <name evidence="3" type="ORF">pVPH1_0060</name>
</gene>
<accession>A0A0C5GRZ5</accession>
<dbReference type="SUPFAM" id="SSF109604">
    <property type="entry name" value="HD-domain/PDEase-like"/>
    <property type="match status" value="1"/>
</dbReference>
<protein>
    <submittedName>
        <fullName evidence="3">Conjugal transfer protein TraI</fullName>
    </submittedName>
</protein>